<sequence length="161" mass="19478">MNETIKSIIEEEDNNGSIIVLINEHNYSNWVEIRDKIIRIFNRILQEFYKYEGDDGYKVIEILDRFEESPPFTIRQFLQRMIEVNKEDKNRNEYNIEKGKFRCKIRNLVEGNEEEMILEDRYYNNGINNNDDNDEINECERYINRLIKIINIESSIKDTVI</sequence>
<dbReference type="EMBL" id="BTGB01000003">
    <property type="protein sequence ID" value="GMM46056.1"/>
    <property type="molecule type" value="Genomic_DNA"/>
</dbReference>
<comment type="caution">
    <text evidence="1">The sequence shown here is derived from an EMBL/GenBank/DDBJ whole genome shotgun (WGS) entry which is preliminary data.</text>
</comment>
<reference evidence="1 2" key="1">
    <citation type="journal article" date="2023" name="Elife">
        <title>Identification of key yeast species and microbe-microbe interactions impacting larval growth of Drosophila in the wild.</title>
        <authorList>
            <person name="Mure A."/>
            <person name="Sugiura Y."/>
            <person name="Maeda R."/>
            <person name="Honda K."/>
            <person name="Sakurai N."/>
            <person name="Takahashi Y."/>
            <person name="Watada M."/>
            <person name="Katoh T."/>
            <person name="Gotoh A."/>
            <person name="Gotoh Y."/>
            <person name="Taniguchi I."/>
            <person name="Nakamura K."/>
            <person name="Hayashi T."/>
            <person name="Katayama T."/>
            <person name="Uemura T."/>
            <person name="Hattori Y."/>
        </authorList>
    </citation>
    <scope>NUCLEOTIDE SEQUENCE [LARGE SCALE GENOMIC DNA]</scope>
    <source>
        <strain evidence="1 2">PK-24</strain>
    </source>
</reference>
<evidence type="ECO:0000313" key="2">
    <source>
        <dbReference type="Proteomes" id="UP001378960"/>
    </source>
</evidence>
<keyword evidence="2" id="KW-1185">Reference proteome</keyword>
<dbReference type="Proteomes" id="UP001378960">
    <property type="component" value="Unassembled WGS sequence"/>
</dbReference>
<evidence type="ECO:0000313" key="1">
    <source>
        <dbReference type="EMBL" id="GMM46056.1"/>
    </source>
</evidence>
<protein>
    <submittedName>
        <fullName evidence="1">Uncharacterized protein</fullName>
    </submittedName>
</protein>
<organism evidence="1 2">
    <name type="scientific">Pichia kluyveri</name>
    <name type="common">Yeast</name>
    <dbReference type="NCBI Taxonomy" id="36015"/>
    <lineage>
        <taxon>Eukaryota</taxon>
        <taxon>Fungi</taxon>
        <taxon>Dikarya</taxon>
        <taxon>Ascomycota</taxon>
        <taxon>Saccharomycotina</taxon>
        <taxon>Pichiomycetes</taxon>
        <taxon>Pichiales</taxon>
        <taxon>Pichiaceae</taxon>
        <taxon>Pichia</taxon>
    </lineage>
</organism>
<name>A0AAV5R472_PICKL</name>
<gene>
    <name evidence="1" type="ORF">DAPK24_026310</name>
</gene>
<dbReference type="AlphaFoldDB" id="A0AAV5R472"/>
<proteinExistence type="predicted"/>
<accession>A0AAV5R472</accession>